<reference evidence="2 3" key="1">
    <citation type="journal article" date="2017" name="Curr. Biol.">
        <title>The Evolution of Venom by Co-option of Single-Copy Genes.</title>
        <authorList>
            <person name="Martinson E.O."/>
            <person name="Mrinalini"/>
            <person name="Kelkar Y.D."/>
            <person name="Chang C.H."/>
            <person name="Werren J.H."/>
        </authorList>
    </citation>
    <scope>NUCLEOTIDE SEQUENCE [LARGE SCALE GENOMIC DNA]</scope>
    <source>
        <strain evidence="2 3">Alberta</strain>
        <tissue evidence="2">Whole body</tissue>
    </source>
</reference>
<sequence length="177" mass="19902">MFDLLGVGICIACISYLCCIYTTAFVTISPKCDLRKRRGNRRHLLVPSSKPCPDEKGPISCPDDTVITSYSETSSSRQRCPCAAARFTERQPIVEPGRRKIYLVASSFLDFETAEDEEAGKRKQSDEGLCYCPSGDKYQLGDFPRRSGRQFECQNCYATLLLNICVVALEDSIWTDR</sequence>
<gene>
    <name evidence="2" type="ORF">TSAR_007432</name>
</gene>
<keyword evidence="1" id="KW-0472">Membrane</keyword>
<organism evidence="2 3">
    <name type="scientific">Trichomalopsis sarcophagae</name>
    <dbReference type="NCBI Taxonomy" id="543379"/>
    <lineage>
        <taxon>Eukaryota</taxon>
        <taxon>Metazoa</taxon>
        <taxon>Ecdysozoa</taxon>
        <taxon>Arthropoda</taxon>
        <taxon>Hexapoda</taxon>
        <taxon>Insecta</taxon>
        <taxon>Pterygota</taxon>
        <taxon>Neoptera</taxon>
        <taxon>Endopterygota</taxon>
        <taxon>Hymenoptera</taxon>
        <taxon>Apocrita</taxon>
        <taxon>Proctotrupomorpha</taxon>
        <taxon>Chalcidoidea</taxon>
        <taxon>Pteromalidae</taxon>
        <taxon>Pteromalinae</taxon>
        <taxon>Trichomalopsis</taxon>
    </lineage>
</organism>
<proteinExistence type="predicted"/>
<keyword evidence="1" id="KW-1133">Transmembrane helix</keyword>
<dbReference type="OrthoDB" id="7700336at2759"/>
<protein>
    <submittedName>
        <fullName evidence="2">Uncharacterized protein</fullName>
    </submittedName>
</protein>
<evidence type="ECO:0000256" key="1">
    <source>
        <dbReference type="SAM" id="Phobius"/>
    </source>
</evidence>
<accession>A0A232FF38</accession>
<keyword evidence="1" id="KW-0812">Transmembrane</keyword>
<keyword evidence="3" id="KW-1185">Reference proteome</keyword>
<name>A0A232FF38_9HYME</name>
<dbReference type="AlphaFoldDB" id="A0A232FF38"/>
<dbReference type="Proteomes" id="UP000215335">
    <property type="component" value="Unassembled WGS sequence"/>
</dbReference>
<evidence type="ECO:0000313" key="3">
    <source>
        <dbReference type="Proteomes" id="UP000215335"/>
    </source>
</evidence>
<evidence type="ECO:0000313" key="2">
    <source>
        <dbReference type="EMBL" id="OXU28927.1"/>
    </source>
</evidence>
<comment type="caution">
    <text evidence="2">The sequence shown here is derived from an EMBL/GenBank/DDBJ whole genome shotgun (WGS) entry which is preliminary data.</text>
</comment>
<feature type="transmembrane region" description="Helical" evidence="1">
    <location>
        <begin position="6"/>
        <end position="28"/>
    </location>
</feature>
<dbReference type="EMBL" id="NNAY01000357">
    <property type="protein sequence ID" value="OXU28927.1"/>
    <property type="molecule type" value="Genomic_DNA"/>
</dbReference>